<proteinExistence type="predicted"/>
<keyword evidence="4" id="KW-1185">Reference proteome</keyword>
<dbReference type="EMBL" id="CP000507">
    <property type="protein sequence ID" value="ABL99276.1"/>
    <property type="molecule type" value="Genomic_DNA"/>
</dbReference>
<dbReference type="OrthoDB" id="9996984at2"/>
<feature type="region of interest" description="Disordered" evidence="1">
    <location>
        <begin position="117"/>
        <end position="169"/>
    </location>
</feature>
<dbReference type="HOGENOM" id="CLU_1102206_0_0_6"/>
<feature type="compositionally biased region" description="Low complexity" evidence="1">
    <location>
        <begin position="134"/>
        <end position="163"/>
    </location>
</feature>
<keyword evidence="2" id="KW-0812">Transmembrane</keyword>
<dbReference type="AlphaFoldDB" id="A1S4H0"/>
<feature type="transmembrane region" description="Helical" evidence="2">
    <location>
        <begin position="59"/>
        <end position="78"/>
    </location>
</feature>
<sequence>MKDSQLVDTELKQTLDALYREGAREEPPEALDAEILALAGAHLASPKPEIVVRRGLRRFPYAISSAASLMLLVGLVLLNPQQVFFNADTVLPETDMLVAPMADEGMVRTEMNANARNGVSSAPDMASSQPAVNQQPLQIEQGQQPEAQTRTAPAAFSSPPTATDESAEPQVATTAILKSSARKLVSEPLALRPDGLADTDDIDLLLASLEDTLAGGDSQLTLSLIEAFIAREYELTAPQQLIFDQLQSRLAE</sequence>
<reference evidence="3 4" key="1">
    <citation type="submission" date="2006-12" db="EMBL/GenBank/DDBJ databases">
        <title>Complete sequence of Shewanella amazonensis SB2B.</title>
        <authorList>
            <consortium name="US DOE Joint Genome Institute"/>
            <person name="Copeland A."/>
            <person name="Lucas S."/>
            <person name="Lapidus A."/>
            <person name="Barry K."/>
            <person name="Detter J.C."/>
            <person name="Glavina del Rio T."/>
            <person name="Hammon N."/>
            <person name="Israni S."/>
            <person name="Dalin E."/>
            <person name="Tice H."/>
            <person name="Pitluck S."/>
            <person name="Munk A.C."/>
            <person name="Brettin T."/>
            <person name="Bruce D."/>
            <person name="Han C."/>
            <person name="Tapia R."/>
            <person name="Gilna P."/>
            <person name="Schmutz J."/>
            <person name="Larimer F."/>
            <person name="Land M."/>
            <person name="Hauser L."/>
            <person name="Kyrpides N."/>
            <person name="Mikhailova N."/>
            <person name="Fredrickson J."/>
            <person name="Richardson P."/>
        </authorList>
    </citation>
    <scope>NUCLEOTIDE SEQUENCE [LARGE SCALE GENOMIC DNA]</scope>
    <source>
        <strain evidence="4">ATCC BAA-1098 / SB2B</strain>
    </source>
</reference>
<evidence type="ECO:0000313" key="4">
    <source>
        <dbReference type="Proteomes" id="UP000009175"/>
    </source>
</evidence>
<gene>
    <name evidence="3" type="ordered locus">Sama_1069</name>
</gene>
<dbReference type="RefSeq" id="WP_011759185.1">
    <property type="nucleotide sequence ID" value="NC_008700.1"/>
</dbReference>
<accession>A1S4H0</accession>
<evidence type="ECO:0000256" key="1">
    <source>
        <dbReference type="SAM" id="MobiDB-lite"/>
    </source>
</evidence>
<keyword evidence="2" id="KW-0472">Membrane</keyword>
<evidence type="ECO:0000256" key="2">
    <source>
        <dbReference type="SAM" id="Phobius"/>
    </source>
</evidence>
<keyword evidence="2" id="KW-1133">Transmembrane helix</keyword>
<dbReference type="STRING" id="326297.Sama_1069"/>
<feature type="compositionally biased region" description="Polar residues" evidence="1">
    <location>
        <begin position="117"/>
        <end position="133"/>
    </location>
</feature>
<dbReference type="Proteomes" id="UP000009175">
    <property type="component" value="Chromosome"/>
</dbReference>
<evidence type="ECO:0000313" key="3">
    <source>
        <dbReference type="EMBL" id="ABL99276.1"/>
    </source>
</evidence>
<name>A1S4H0_SHEAM</name>
<protein>
    <submittedName>
        <fullName evidence="3">Uncharacterized protein</fullName>
    </submittedName>
</protein>
<dbReference type="KEGG" id="saz:Sama_1069"/>
<organism evidence="3 4">
    <name type="scientific">Shewanella amazonensis (strain ATCC BAA-1098 / SB2B)</name>
    <dbReference type="NCBI Taxonomy" id="326297"/>
    <lineage>
        <taxon>Bacteria</taxon>
        <taxon>Pseudomonadati</taxon>
        <taxon>Pseudomonadota</taxon>
        <taxon>Gammaproteobacteria</taxon>
        <taxon>Alteromonadales</taxon>
        <taxon>Shewanellaceae</taxon>
        <taxon>Shewanella</taxon>
    </lineage>
</organism>